<name>A0A6I4J4R7_9SPHN</name>
<dbReference type="AlphaFoldDB" id="A0A6I4J4R7"/>
<reference evidence="4 5" key="1">
    <citation type="submission" date="2019-12" db="EMBL/GenBank/DDBJ databases">
        <authorList>
            <person name="Huq M.A."/>
        </authorList>
    </citation>
    <scope>NUCLEOTIDE SEQUENCE [LARGE SCALE GENOMIC DNA]</scope>
    <source>
        <strain evidence="4 5">MAH-20</strain>
    </source>
</reference>
<dbReference type="PRINTS" id="PR00081">
    <property type="entry name" value="GDHRDH"/>
</dbReference>
<dbReference type="InterPro" id="IPR057326">
    <property type="entry name" value="KR_dom"/>
</dbReference>
<dbReference type="SUPFAM" id="SSF51735">
    <property type="entry name" value="NAD(P)-binding Rossmann-fold domains"/>
    <property type="match status" value="1"/>
</dbReference>
<evidence type="ECO:0000256" key="1">
    <source>
        <dbReference type="ARBA" id="ARBA00006484"/>
    </source>
</evidence>
<dbReference type="SMART" id="SM00822">
    <property type="entry name" value="PKS_KR"/>
    <property type="match status" value="1"/>
</dbReference>
<dbReference type="Gene3D" id="3.40.50.720">
    <property type="entry name" value="NAD(P)-binding Rossmann-like Domain"/>
    <property type="match status" value="1"/>
</dbReference>
<feature type="domain" description="Ketoreductase" evidence="3">
    <location>
        <begin position="9"/>
        <end position="199"/>
    </location>
</feature>
<dbReference type="GO" id="GO:0016491">
    <property type="term" value="F:oxidoreductase activity"/>
    <property type="evidence" value="ECO:0007669"/>
    <property type="project" value="UniProtKB-KW"/>
</dbReference>
<sequence length="237" mass="24435">MTDKPLENQLALVTGASRGIGAATAEALAKAGAHVILTARTAKDLEAVEDRIHQAGGNATIAPIDLAEGDSIGRLASAVAGRWGKLDMLVLNAAMLGTLTPVPAIDAKEFAKLLTLNVGAQQALIAAFDPLLRAAAPGRLIAITSSVGATPRAYWGAYGASKAALDTLVAAYGEEQRNLGKVQVAILDPGATRTRMREKAFPGEDPATVKAPEVVADRIAALLTDGFETGHRERVAG</sequence>
<dbReference type="Proteomes" id="UP000441389">
    <property type="component" value="Unassembled WGS sequence"/>
</dbReference>
<keyword evidence="5" id="KW-1185">Reference proteome</keyword>
<dbReference type="Pfam" id="PF00106">
    <property type="entry name" value="adh_short"/>
    <property type="match status" value="1"/>
</dbReference>
<dbReference type="RefSeq" id="WP_157028408.1">
    <property type="nucleotide sequence ID" value="NZ_WQMS01000020.1"/>
</dbReference>
<dbReference type="InterPro" id="IPR002347">
    <property type="entry name" value="SDR_fam"/>
</dbReference>
<dbReference type="InterPro" id="IPR020904">
    <property type="entry name" value="Sc_DH/Rdtase_CS"/>
</dbReference>
<proteinExistence type="inferred from homology"/>
<protein>
    <submittedName>
        <fullName evidence="4">SDR family NAD(P)-dependent oxidoreductase</fullName>
    </submittedName>
</protein>
<evidence type="ECO:0000259" key="3">
    <source>
        <dbReference type="SMART" id="SM00822"/>
    </source>
</evidence>
<dbReference type="PANTHER" id="PTHR42901:SF1">
    <property type="entry name" value="ALCOHOL DEHYDROGENASE"/>
    <property type="match status" value="1"/>
</dbReference>
<evidence type="ECO:0000313" key="5">
    <source>
        <dbReference type="Proteomes" id="UP000441389"/>
    </source>
</evidence>
<comment type="similarity">
    <text evidence="1">Belongs to the short-chain dehydrogenases/reductases (SDR) family.</text>
</comment>
<dbReference type="EMBL" id="WQMS01000020">
    <property type="protein sequence ID" value="MVO79465.1"/>
    <property type="molecule type" value="Genomic_DNA"/>
</dbReference>
<gene>
    <name evidence="4" type="ORF">GON01_16150</name>
</gene>
<organism evidence="4 5">
    <name type="scientific">Sphingomonas horti</name>
    <dbReference type="NCBI Taxonomy" id="2682842"/>
    <lineage>
        <taxon>Bacteria</taxon>
        <taxon>Pseudomonadati</taxon>
        <taxon>Pseudomonadota</taxon>
        <taxon>Alphaproteobacteria</taxon>
        <taxon>Sphingomonadales</taxon>
        <taxon>Sphingomonadaceae</taxon>
        <taxon>Sphingomonas</taxon>
    </lineage>
</organism>
<evidence type="ECO:0000313" key="4">
    <source>
        <dbReference type="EMBL" id="MVO79465.1"/>
    </source>
</evidence>
<evidence type="ECO:0000256" key="2">
    <source>
        <dbReference type="ARBA" id="ARBA00023002"/>
    </source>
</evidence>
<dbReference type="InterPro" id="IPR036291">
    <property type="entry name" value="NAD(P)-bd_dom_sf"/>
</dbReference>
<comment type="caution">
    <text evidence="4">The sequence shown here is derived from an EMBL/GenBank/DDBJ whole genome shotgun (WGS) entry which is preliminary data.</text>
</comment>
<keyword evidence="2" id="KW-0560">Oxidoreductase</keyword>
<dbReference type="PANTHER" id="PTHR42901">
    <property type="entry name" value="ALCOHOL DEHYDROGENASE"/>
    <property type="match status" value="1"/>
</dbReference>
<dbReference type="PROSITE" id="PS00061">
    <property type="entry name" value="ADH_SHORT"/>
    <property type="match status" value="1"/>
</dbReference>
<accession>A0A6I4J4R7</accession>